<proteinExistence type="predicted"/>
<dbReference type="EMBL" id="PJKA01000013">
    <property type="protein sequence ID" value="PNC17339.1"/>
    <property type="molecule type" value="Genomic_DNA"/>
</dbReference>
<evidence type="ECO:0000256" key="1">
    <source>
        <dbReference type="SAM" id="MobiDB-lite"/>
    </source>
</evidence>
<comment type="caution">
    <text evidence="2">The sequence shown here is derived from an EMBL/GenBank/DDBJ whole genome shotgun (WGS) entry which is preliminary data.</text>
</comment>
<sequence length="226" mass="25268">MAPPGEKFTPPYTLHCHVPGFTDLTLSNYEHSQIADLWKTVCTFRKDAPQGEDDPDNPDPDPDEPDPFDFDPKDTKTTWEFTAGVTSKSIFDHPDFKPMFQNNPDLRKAYEAIMSGRVDIESLKIGAKLKRKDPYDFGLGGVKYSKELSDLFNKVINKGITDYYKRCCSYSITTTEGKGPDAALQSLISAGGGNFMKMGEDNNPYGRKTETTQSFSQILKEGILIV</sequence>
<organism evidence="2 3">
    <name type="scientific">Akkermansia muciniphila</name>
    <dbReference type="NCBI Taxonomy" id="239935"/>
    <lineage>
        <taxon>Bacteria</taxon>
        <taxon>Pseudomonadati</taxon>
        <taxon>Verrucomicrobiota</taxon>
        <taxon>Verrucomicrobiia</taxon>
        <taxon>Verrucomicrobiales</taxon>
        <taxon>Akkermansiaceae</taxon>
        <taxon>Akkermansia</taxon>
    </lineage>
</organism>
<accession>A0A2N8HBV4</accession>
<reference evidence="2 3" key="1">
    <citation type="journal article" date="2017" name="BMC Genomics">
        <title>Genome sequencing of 39 Akkermansia muciniphila isolates reveals its population structure, genomic and functional diverisity, and global distribution in mammalian gut microbiotas.</title>
        <authorList>
            <person name="Guo X."/>
            <person name="Li S."/>
            <person name="Zhang J."/>
            <person name="Wu F."/>
            <person name="Li X."/>
            <person name="Wu D."/>
            <person name="Zhang M."/>
            <person name="Ou Z."/>
            <person name="Jie Z."/>
            <person name="Yan Q."/>
            <person name="Li P."/>
            <person name="Yi J."/>
            <person name="Peng Y."/>
        </authorList>
    </citation>
    <scope>NUCLEOTIDE SEQUENCE [LARGE SCALE GENOMIC DNA]</scope>
    <source>
        <strain evidence="2 3">GP24</strain>
    </source>
</reference>
<feature type="region of interest" description="Disordered" evidence="1">
    <location>
        <begin position="46"/>
        <end position="73"/>
    </location>
</feature>
<dbReference type="AlphaFoldDB" id="A0A2N8HBV4"/>
<evidence type="ECO:0000313" key="3">
    <source>
        <dbReference type="Proteomes" id="UP000236000"/>
    </source>
</evidence>
<gene>
    <name evidence="2" type="ORF">CXU22_12060</name>
</gene>
<protein>
    <submittedName>
        <fullName evidence="2">Uncharacterized protein</fullName>
    </submittedName>
</protein>
<name>A0A2N8HBV4_9BACT</name>
<evidence type="ECO:0000313" key="2">
    <source>
        <dbReference type="EMBL" id="PNC17339.1"/>
    </source>
</evidence>
<dbReference type="Proteomes" id="UP000236000">
    <property type="component" value="Unassembled WGS sequence"/>
</dbReference>
<feature type="compositionally biased region" description="Acidic residues" evidence="1">
    <location>
        <begin position="50"/>
        <end position="69"/>
    </location>
</feature>